<dbReference type="Gene3D" id="2.130.10.10">
    <property type="entry name" value="YVTN repeat-like/Quinoprotein amine dehydrogenase"/>
    <property type="match status" value="2"/>
</dbReference>
<dbReference type="InterPro" id="IPR020472">
    <property type="entry name" value="WD40_PAC1"/>
</dbReference>
<evidence type="ECO:0000256" key="5">
    <source>
        <dbReference type="SAM" id="MobiDB-lite"/>
    </source>
</evidence>
<reference evidence="6 7" key="1">
    <citation type="journal article" date="2016" name="Appl. Microbiol. Biotechnol.">
        <title>Characterization of T-DNA insertion mutants with decreased virulence in the entomopathogenic fungus Beauveria bassiana JEF-007.</title>
        <authorList>
            <person name="Kim S."/>
            <person name="Lee S.J."/>
            <person name="Nai Y.S."/>
            <person name="Yu J.S."/>
            <person name="Lee M.R."/>
            <person name="Yang Y.T."/>
            <person name="Kim J.S."/>
        </authorList>
    </citation>
    <scope>NUCLEOTIDE SEQUENCE [LARGE SCALE GENOMIC DNA]</scope>
    <source>
        <strain evidence="6 7">JEF-007</strain>
    </source>
</reference>
<dbReference type="Pfam" id="PF00400">
    <property type="entry name" value="WD40"/>
    <property type="match status" value="3"/>
</dbReference>
<evidence type="ECO:0000256" key="1">
    <source>
        <dbReference type="ARBA" id="ARBA00022553"/>
    </source>
</evidence>
<comment type="caution">
    <text evidence="6">The sequence shown here is derived from an EMBL/GenBank/DDBJ whole genome shotgun (WGS) entry which is preliminary data.</text>
</comment>
<dbReference type="InterPro" id="IPR001680">
    <property type="entry name" value="WD40_rpt"/>
</dbReference>
<dbReference type="InterPro" id="IPR036322">
    <property type="entry name" value="WD40_repeat_dom_sf"/>
</dbReference>
<dbReference type="PRINTS" id="PR00320">
    <property type="entry name" value="GPROTEINBRPT"/>
</dbReference>
<dbReference type="InterPro" id="IPR015943">
    <property type="entry name" value="WD40/YVTN_repeat-like_dom_sf"/>
</dbReference>
<name>A0A2N6NFT0_BEABA</name>
<dbReference type="PANTHER" id="PTHR14091">
    <property type="entry name" value="PERIODIC TRYPTOPHAN PROTEIN 1"/>
    <property type="match status" value="1"/>
</dbReference>
<evidence type="ECO:0000256" key="3">
    <source>
        <dbReference type="ARBA" id="ARBA00022737"/>
    </source>
</evidence>
<feature type="region of interest" description="Disordered" evidence="5">
    <location>
        <begin position="43"/>
        <end position="90"/>
    </location>
</feature>
<evidence type="ECO:0000256" key="2">
    <source>
        <dbReference type="ARBA" id="ARBA00022574"/>
    </source>
</evidence>
<dbReference type="Proteomes" id="UP000235728">
    <property type="component" value="Unassembled WGS sequence"/>
</dbReference>
<protein>
    <submittedName>
        <fullName evidence="6">Putative WD repeat-containing protein C17D11.16</fullName>
    </submittedName>
</protein>
<dbReference type="FunFam" id="2.130.10.10:FF:000457">
    <property type="entry name" value="rRNA processing protein Pwp1"/>
    <property type="match status" value="1"/>
</dbReference>
<evidence type="ECO:0000256" key="4">
    <source>
        <dbReference type="PROSITE-ProRule" id="PRU00221"/>
    </source>
</evidence>
<dbReference type="AlphaFoldDB" id="A0A2N6NFT0"/>
<sequence>MSMITAAQWVPRGFAAPFPQKYTLDEAEYERIAELAKLQLDDAEEDLKEAQEQEGDDDAMIDEAPAKDKKKKSKSKTNYNDDKDLEKYDLDNYDDDEEVKITEDVQGLSMFGNMKSLSYYEDNKDDPYITLQDEDDEEQEDLQILATDNLILSAKVEDEMAHLEVYVYEDASDNLYVHHDIMLPAIPLAVEWIDMPVSNNGSEGTDARGNSVAVATMDPDIEIWDLDTIDSMYPNAILGPSADSNPSIVKPKKKSKSKKTNDNYHIDAVLALAANRKHRNLLASASADKTVKLWDLNTAKCAKSYSHHTDKVCSLAWHTVEPTVLLSGSYDRTIVAADMRAPDAKAPRWGVESDVENVKWNPHDQNYFFVSTEGGAVHYYDVRNAPSDPAASKSVWTLQAHDESVSSFDINPIIPGFMVTGSTDRTVKLWNIQESGPSMVVSRNLDVGKVFAATFGPDAEVGFRLAVAGSSGSMHVWDTSTNAAERNLWVSHHLSIDVYPCHAVQVAYISSRHTHVVLSALTTTTTIAVPRALLHQHQPIDNQRQMLPLSDLILLHAQRRHERAAQHRRRFAPQPRRAALLHDKVAARVDARRRQHIRLIHRGRGRGCGRQRGLETRQGRCKVAHKRVPARLAPARPAAADGHAQQHADEHAAQVQRGHVNVDGAPRRKGVPLGVGGRDVFGGGREWERVENVVHAVPYHVQLKACTERRGQRLPL</sequence>
<feature type="repeat" description="WD" evidence="4">
    <location>
        <begin position="398"/>
        <end position="440"/>
    </location>
</feature>
<keyword evidence="1" id="KW-0597">Phosphoprotein</keyword>
<keyword evidence="3" id="KW-0677">Repeat</keyword>
<dbReference type="PROSITE" id="PS00678">
    <property type="entry name" value="WD_REPEATS_1"/>
    <property type="match status" value="2"/>
</dbReference>
<dbReference type="OMA" id="YERINRT"/>
<accession>A0A2N6NFT0</accession>
<dbReference type="GO" id="GO:0006364">
    <property type="term" value="P:rRNA processing"/>
    <property type="evidence" value="ECO:0007669"/>
    <property type="project" value="InterPro"/>
</dbReference>
<dbReference type="PROSITE" id="PS50082">
    <property type="entry name" value="WD_REPEATS_2"/>
    <property type="match status" value="2"/>
</dbReference>
<dbReference type="EMBL" id="MRVG01000009">
    <property type="protein sequence ID" value="PMB66139.1"/>
    <property type="molecule type" value="Genomic_DNA"/>
</dbReference>
<feature type="compositionally biased region" description="Basic and acidic residues" evidence="5">
    <location>
        <begin position="79"/>
        <end position="90"/>
    </location>
</feature>
<evidence type="ECO:0000313" key="7">
    <source>
        <dbReference type="Proteomes" id="UP000235728"/>
    </source>
</evidence>
<dbReference type="InterPro" id="IPR044285">
    <property type="entry name" value="PWP1"/>
</dbReference>
<dbReference type="GO" id="GO:0005634">
    <property type="term" value="C:nucleus"/>
    <property type="evidence" value="ECO:0007669"/>
    <property type="project" value="TreeGrafter"/>
</dbReference>
<dbReference type="PROSITE" id="PS50294">
    <property type="entry name" value="WD_REPEATS_REGION"/>
    <property type="match status" value="2"/>
</dbReference>
<dbReference type="SUPFAM" id="SSF50978">
    <property type="entry name" value="WD40 repeat-like"/>
    <property type="match status" value="1"/>
</dbReference>
<keyword evidence="2 4" id="KW-0853">WD repeat</keyword>
<proteinExistence type="predicted"/>
<feature type="repeat" description="WD" evidence="4">
    <location>
        <begin position="262"/>
        <end position="304"/>
    </location>
</feature>
<feature type="compositionally biased region" description="Acidic residues" evidence="5">
    <location>
        <begin position="43"/>
        <end position="61"/>
    </location>
</feature>
<evidence type="ECO:0000313" key="6">
    <source>
        <dbReference type="EMBL" id="PMB66139.1"/>
    </source>
</evidence>
<organism evidence="6 7">
    <name type="scientific">Beauveria bassiana</name>
    <name type="common">White muscardine disease fungus</name>
    <name type="synonym">Tritirachium shiotae</name>
    <dbReference type="NCBI Taxonomy" id="176275"/>
    <lineage>
        <taxon>Eukaryota</taxon>
        <taxon>Fungi</taxon>
        <taxon>Dikarya</taxon>
        <taxon>Ascomycota</taxon>
        <taxon>Pezizomycotina</taxon>
        <taxon>Sordariomycetes</taxon>
        <taxon>Hypocreomycetidae</taxon>
        <taxon>Hypocreales</taxon>
        <taxon>Cordycipitaceae</taxon>
        <taxon>Beauveria</taxon>
    </lineage>
</organism>
<dbReference type="PANTHER" id="PTHR14091:SF0">
    <property type="entry name" value="PERIODIC TRYPTOPHAN PROTEIN 1 HOMOLOG"/>
    <property type="match status" value="1"/>
</dbReference>
<dbReference type="SMART" id="SM00320">
    <property type="entry name" value="WD40"/>
    <property type="match status" value="5"/>
</dbReference>
<gene>
    <name evidence="6" type="ORF">BM221_008341</name>
</gene>
<dbReference type="InterPro" id="IPR019775">
    <property type="entry name" value="WD40_repeat_CS"/>
</dbReference>